<dbReference type="Pfam" id="PF13561">
    <property type="entry name" value="adh_short_C2"/>
    <property type="match status" value="1"/>
</dbReference>
<protein>
    <recommendedName>
        <fullName evidence="3">SDR family oxidoreductase</fullName>
    </recommendedName>
</protein>
<dbReference type="PRINTS" id="PR00081">
    <property type="entry name" value="GDHRDH"/>
</dbReference>
<sequence>GKVALVTGAGEGIGRGTILTFAEEGAKVVVNDIVASKVENVADKARALGAEVLAIVADVTNADEVNGMVKEVISKVGRIDILVNNAYASGHKLFTQSIRADWEKPINVCLYGTLNCSRAVIEHMIERKYGKIISLISDAGRIGEPGLSVYAAAKAGILAFSRSLAKEVGRYNINVNCVSPGATNTERRIREHQAEWERATEEERQRIKKRDEAQLKLYPLGKLAEPEDVANMVVFLASEHARHITGQVISVDGGYIMIG</sequence>
<proteinExistence type="inferred from homology"/>
<accession>X1N3Y0</accession>
<dbReference type="PANTHER" id="PTHR42879:SF2">
    <property type="entry name" value="3-OXOACYL-[ACYL-CARRIER-PROTEIN] REDUCTASE FABG"/>
    <property type="match status" value="1"/>
</dbReference>
<evidence type="ECO:0008006" key="3">
    <source>
        <dbReference type="Google" id="ProtNLM"/>
    </source>
</evidence>
<dbReference type="SUPFAM" id="SSF51735">
    <property type="entry name" value="NAD(P)-binding Rossmann-fold domains"/>
    <property type="match status" value="1"/>
</dbReference>
<dbReference type="EMBL" id="BARV01028854">
    <property type="protein sequence ID" value="GAI38293.1"/>
    <property type="molecule type" value="Genomic_DNA"/>
</dbReference>
<reference evidence="2" key="1">
    <citation type="journal article" date="2014" name="Front. Microbiol.">
        <title>High frequency of phylogenetically diverse reductive dehalogenase-homologous genes in deep subseafloor sedimentary metagenomes.</title>
        <authorList>
            <person name="Kawai M."/>
            <person name="Futagami T."/>
            <person name="Toyoda A."/>
            <person name="Takaki Y."/>
            <person name="Nishi S."/>
            <person name="Hori S."/>
            <person name="Arai W."/>
            <person name="Tsubouchi T."/>
            <person name="Morono Y."/>
            <person name="Uchiyama I."/>
            <person name="Ito T."/>
            <person name="Fujiyama A."/>
            <person name="Inagaki F."/>
            <person name="Takami H."/>
        </authorList>
    </citation>
    <scope>NUCLEOTIDE SEQUENCE</scope>
    <source>
        <strain evidence="2">Expedition CK06-06</strain>
    </source>
</reference>
<organism evidence="2">
    <name type="scientific">marine sediment metagenome</name>
    <dbReference type="NCBI Taxonomy" id="412755"/>
    <lineage>
        <taxon>unclassified sequences</taxon>
        <taxon>metagenomes</taxon>
        <taxon>ecological metagenomes</taxon>
    </lineage>
</organism>
<comment type="similarity">
    <text evidence="1">Belongs to the short-chain dehydrogenases/reductases (SDR) family.</text>
</comment>
<evidence type="ECO:0000256" key="1">
    <source>
        <dbReference type="ARBA" id="ARBA00006484"/>
    </source>
</evidence>
<dbReference type="Gene3D" id="3.40.50.720">
    <property type="entry name" value="NAD(P)-binding Rossmann-like Domain"/>
    <property type="match status" value="1"/>
</dbReference>
<dbReference type="GO" id="GO:0032787">
    <property type="term" value="P:monocarboxylic acid metabolic process"/>
    <property type="evidence" value="ECO:0007669"/>
    <property type="project" value="UniProtKB-ARBA"/>
</dbReference>
<comment type="caution">
    <text evidence="2">The sequence shown here is derived from an EMBL/GenBank/DDBJ whole genome shotgun (WGS) entry which is preliminary data.</text>
</comment>
<gene>
    <name evidence="2" type="ORF">S06H3_46104</name>
</gene>
<dbReference type="PANTHER" id="PTHR42879">
    <property type="entry name" value="3-OXOACYL-(ACYL-CARRIER-PROTEIN) REDUCTASE"/>
    <property type="match status" value="1"/>
</dbReference>
<dbReference type="InterPro" id="IPR036291">
    <property type="entry name" value="NAD(P)-bd_dom_sf"/>
</dbReference>
<feature type="non-terminal residue" evidence="2">
    <location>
        <position position="259"/>
    </location>
</feature>
<dbReference type="FunFam" id="3.40.50.720:FF:000084">
    <property type="entry name" value="Short-chain dehydrogenase reductase"/>
    <property type="match status" value="1"/>
</dbReference>
<dbReference type="AlphaFoldDB" id="X1N3Y0"/>
<name>X1N3Y0_9ZZZZ</name>
<dbReference type="InterPro" id="IPR002347">
    <property type="entry name" value="SDR_fam"/>
</dbReference>
<evidence type="ECO:0000313" key="2">
    <source>
        <dbReference type="EMBL" id="GAI38293.1"/>
    </source>
</evidence>
<dbReference type="PROSITE" id="PS00061">
    <property type="entry name" value="ADH_SHORT"/>
    <property type="match status" value="1"/>
</dbReference>
<dbReference type="InterPro" id="IPR020904">
    <property type="entry name" value="Sc_DH/Rdtase_CS"/>
</dbReference>
<dbReference type="InterPro" id="IPR050259">
    <property type="entry name" value="SDR"/>
</dbReference>
<feature type="non-terminal residue" evidence="2">
    <location>
        <position position="1"/>
    </location>
</feature>
<dbReference type="PRINTS" id="PR00080">
    <property type="entry name" value="SDRFAMILY"/>
</dbReference>